<protein>
    <submittedName>
        <fullName evidence="1">Uncharacterized protein</fullName>
    </submittedName>
</protein>
<name>A0A7T8HFG6_CALRO</name>
<keyword evidence="2" id="KW-1185">Reference proteome</keyword>
<dbReference type="EMBL" id="CP045895">
    <property type="protein sequence ID" value="QQP49113.1"/>
    <property type="molecule type" value="Genomic_DNA"/>
</dbReference>
<feature type="non-terminal residue" evidence="1">
    <location>
        <position position="1"/>
    </location>
</feature>
<organism evidence="1 2">
    <name type="scientific">Caligus rogercresseyi</name>
    <name type="common">Sea louse</name>
    <dbReference type="NCBI Taxonomy" id="217165"/>
    <lineage>
        <taxon>Eukaryota</taxon>
        <taxon>Metazoa</taxon>
        <taxon>Ecdysozoa</taxon>
        <taxon>Arthropoda</taxon>
        <taxon>Crustacea</taxon>
        <taxon>Multicrustacea</taxon>
        <taxon>Hexanauplia</taxon>
        <taxon>Copepoda</taxon>
        <taxon>Siphonostomatoida</taxon>
        <taxon>Caligidae</taxon>
        <taxon>Caligus</taxon>
    </lineage>
</organism>
<evidence type="ECO:0000313" key="1">
    <source>
        <dbReference type="EMBL" id="QQP49113.1"/>
    </source>
</evidence>
<reference evidence="2" key="1">
    <citation type="submission" date="2021-01" db="EMBL/GenBank/DDBJ databases">
        <title>Caligus Genome Assembly.</title>
        <authorList>
            <person name="Gallardo-Escarate C."/>
        </authorList>
    </citation>
    <scope>NUCLEOTIDE SEQUENCE [LARGE SCALE GENOMIC DNA]</scope>
</reference>
<dbReference type="AlphaFoldDB" id="A0A7T8HFG6"/>
<gene>
    <name evidence="1" type="ORF">FKW44_009647</name>
</gene>
<proteinExistence type="predicted"/>
<accession>A0A7T8HFG6</accession>
<evidence type="ECO:0000313" key="2">
    <source>
        <dbReference type="Proteomes" id="UP000595437"/>
    </source>
</evidence>
<sequence length="323" mass="36657">MSLKSTSATHLHLKTLNGFLISPPSHSTNLRTQNRALLLKTSSPPSSEIIKSGRDLLESLQRHTRHPLLNHYNKALTAHVKAFGDGSKTILLLLGYLLRKLESRDANKALILREMFTIRDHFLPLLGNQPPCLLSKELEPRHILEPFFASRLSTFVAKNLIDLVINLYNNGVSPKEFEIRAVLLGFESVSSSRILQMKNEVLIDSKLFNPFKIHPKKFHLVLDNKLGSPLNPVKLISQTLFSVWIDVWRHLFDNSLVDSGIDLILCSFGLEDNLKSYLLTRRILTMEYLDEEELLTLCEDTKVQSWSGDIGDEIGYIHVGEIT</sequence>
<dbReference type="Proteomes" id="UP000595437">
    <property type="component" value="Chromosome 6"/>
</dbReference>